<dbReference type="WBParaSite" id="ALUE_0000330901-mRNA-1">
    <property type="protein sequence ID" value="ALUE_0000330901-mRNA-1"/>
    <property type="gene ID" value="ALUE_0000330901"/>
</dbReference>
<dbReference type="AlphaFoldDB" id="A0A0M3HNL9"/>
<feature type="compositionally biased region" description="Polar residues" evidence="1">
    <location>
        <begin position="71"/>
        <end position="82"/>
    </location>
</feature>
<proteinExistence type="predicted"/>
<accession>A0A0M3HNL9</accession>
<feature type="compositionally biased region" description="Basic and acidic residues" evidence="1">
    <location>
        <begin position="49"/>
        <end position="60"/>
    </location>
</feature>
<keyword evidence="2" id="KW-1185">Reference proteome</keyword>
<evidence type="ECO:0000256" key="1">
    <source>
        <dbReference type="SAM" id="MobiDB-lite"/>
    </source>
</evidence>
<organism evidence="2 3">
    <name type="scientific">Ascaris lumbricoides</name>
    <name type="common">Giant roundworm</name>
    <dbReference type="NCBI Taxonomy" id="6252"/>
    <lineage>
        <taxon>Eukaryota</taxon>
        <taxon>Metazoa</taxon>
        <taxon>Ecdysozoa</taxon>
        <taxon>Nematoda</taxon>
        <taxon>Chromadorea</taxon>
        <taxon>Rhabditida</taxon>
        <taxon>Spirurina</taxon>
        <taxon>Ascaridomorpha</taxon>
        <taxon>Ascaridoidea</taxon>
        <taxon>Ascarididae</taxon>
        <taxon>Ascaris</taxon>
    </lineage>
</organism>
<dbReference type="Proteomes" id="UP000036681">
    <property type="component" value="Unplaced"/>
</dbReference>
<feature type="compositionally biased region" description="Basic and acidic residues" evidence="1">
    <location>
        <begin position="84"/>
        <end position="94"/>
    </location>
</feature>
<evidence type="ECO:0000313" key="2">
    <source>
        <dbReference type="Proteomes" id="UP000036681"/>
    </source>
</evidence>
<sequence>MADCAFRGQKSKLLTVGPYSATLVDGTEVRSSVAAWLFQVFHSPFQPKHPQDTERSRSEKSLINLLGHHAGTSNSKQPSAGSEYSRKNDPWAPE</sequence>
<protein>
    <submittedName>
        <fullName evidence="3">Uncharacterized protein</fullName>
    </submittedName>
</protein>
<name>A0A0M3HNL9_ASCLU</name>
<evidence type="ECO:0000313" key="3">
    <source>
        <dbReference type="WBParaSite" id="ALUE_0000330901-mRNA-1"/>
    </source>
</evidence>
<feature type="region of interest" description="Disordered" evidence="1">
    <location>
        <begin position="45"/>
        <end position="94"/>
    </location>
</feature>
<reference evidence="3" key="1">
    <citation type="submission" date="2017-02" db="UniProtKB">
        <authorList>
            <consortium name="WormBaseParasite"/>
        </authorList>
    </citation>
    <scope>IDENTIFICATION</scope>
</reference>